<organism evidence="4 5">
    <name type="scientific">Dendroctonus ponderosae</name>
    <name type="common">Mountain pine beetle</name>
    <dbReference type="NCBI Taxonomy" id="77166"/>
    <lineage>
        <taxon>Eukaryota</taxon>
        <taxon>Metazoa</taxon>
        <taxon>Ecdysozoa</taxon>
        <taxon>Arthropoda</taxon>
        <taxon>Hexapoda</taxon>
        <taxon>Insecta</taxon>
        <taxon>Pterygota</taxon>
        <taxon>Neoptera</taxon>
        <taxon>Endopterygota</taxon>
        <taxon>Coleoptera</taxon>
        <taxon>Polyphaga</taxon>
        <taxon>Cucujiformia</taxon>
        <taxon>Curculionidae</taxon>
        <taxon>Scolytinae</taxon>
        <taxon>Dendroctonus</taxon>
    </lineage>
</organism>
<reference evidence="5" key="1">
    <citation type="journal article" date="2013" name="Genome Biol.">
        <title>Draft genome of the mountain pine beetle, Dendroctonus ponderosae Hopkins, a major forest pest.</title>
        <authorList>
            <person name="Keeling C.I."/>
            <person name="Yuen M.M."/>
            <person name="Liao N.Y."/>
            <person name="Docking T.R."/>
            <person name="Chan S.K."/>
            <person name="Taylor G.A."/>
            <person name="Palmquist D.L."/>
            <person name="Jackman S.D."/>
            <person name="Nguyen A."/>
            <person name="Li M."/>
            <person name="Henderson H."/>
            <person name="Janes J.K."/>
            <person name="Zhao Y."/>
            <person name="Pandoh P."/>
            <person name="Moore R."/>
            <person name="Sperling F.A."/>
            <person name="Huber D.P."/>
            <person name="Birol I."/>
            <person name="Jones S.J."/>
            <person name="Bohlmann J."/>
        </authorList>
    </citation>
    <scope>NUCLEOTIDE SEQUENCE</scope>
</reference>
<dbReference type="InterPro" id="IPR050468">
    <property type="entry name" value="Cuticle_Struct_Prot"/>
</dbReference>
<dbReference type="GeneID" id="109542750"/>
<dbReference type="KEGG" id="dpa:125504590"/>
<name>A0AAR5Q361_DENPD</name>
<dbReference type="RefSeq" id="XP_048522773.1">
    <property type="nucleotide sequence ID" value="XM_048666816.1"/>
</dbReference>
<evidence type="ECO:0000256" key="1">
    <source>
        <dbReference type="ARBA" id="ARBA00022460"/>
    </source>
</evidence>
<feature type="signal peptide" evidence="3">
    <location>
        <begin position="1"/>
        <end position="16"/>
    </location>
</feature>
<dbReference type="InterPro" id="IPR000618">
    <property type="entry name" value="Insect_cuticle"/>
</dbReference>
<dbReference type="PROSITE" id="PS51155">
    <property type="entry name" value="CHIT_BIND_RR_2"/>
    <property type="match status" value="1"/>
</dbReference>
<dbReference type="EnsemblMetazoa" id="XM_019912110.1">
    <property type="protein sequence ID" value="XP_019767669.1"/>
    <property type="gene ID" value="LOC109542750"/>
</dbReference>
<dbReference type="RefSeq" id="XP_019767669.1">
    <property type="nucleotide sequence ID" value="XM_019912110.2"/>
</dbReference>
<reference evidence="4" key="2">
    <citation type="submission" date="2024-08" db="UniProtKB">
        <authorList>
            <consortium name="EnsemblMetazoa"/>
        </authorList>
    </citation>
    <scope>IDENTIFICATION</scope>
</reference>
<accession>A0AAR5Q361</accession>
<dbReference type="GeneID" id="125504590"/>
<evidence type="ECO:0000313" key="4">
    <source>
        <dbReference type="EnsemblMetazoa" id="XP_019767669.1"/>
    </source>
</evidence>
<dbReference type="PROSITE" id="PS51257">
    <property type="entry name" value="PROKAR_LIPOPROTEIN"/>
    <property type="match status" value="1"/>
</dbReference>
<dbReference type="KEGG" id="dpa:109542750"/>
<evidence type="ECO:0000256" key="3">
    <source>
        <dbReference type="SAM" id="SignalP"/>
    </source>
</evidence>
<dbReference type="Proteomes" id="UP000019118">
    <property type="component" value="Unassembled WGS sequence"/>
</dbReference>
<keyword evidence="5" id="KW-1185">Reference proteome</keyword>
<dbReference type="Pfam" id="PF00379">
    <property type="entry name" value="Chitin_bind_4"/>
    <property type="match status" value="1"/>
</dbReference>
<dbReference type="PANTHER" id="PTHR10380">
    <property type="entry name" value="CUTICLE PROTEIN"/>
    <property type="match status" value="1"/>
</dbReference>
<protein>
    <submittedName>
        <fullName evidence="4">Uncharacterized protein</fullName>
    </submittedName>
</protein>
<proteinExistence type="predicted"/>
<dbReference type="PANTHER" id="PTHR10380:SF173">
    <property type="entry name" value="CUTICULAR PROTEIN 47EF, ISOFORM C-RELATED"/>
    <property type="match status" value="1"/>
</dbReference>
<dbReference type="GO" id="GO:0008010">
    <property type="term" value="F:structural constituent of chitin-based larval cuticle"/>
    <property type="evidence" value="ECO:0007669"/>
    <property type="project" value="TreeGrafter"/>
</dbReference>
<evidence type="ECO:0000256" key="2">
    <source>
        <dbReference type="PROSITE-ProRule" id="PRU00497"/>
    </source>
</evidence>
<dbReference type="GO" id="GO:0062129">
    <property type="term" value="C:chitin-based extracellular matrix"/>
    <property type="evidence" value="ECO:0007669"/>
    <property type="project" value="TreeGrafter"/>
</dbReference>
<feature type="chain" id="PRO_5043725655" evidence="3">
    <location>
        <begin position="17"/>
        <end position="185"/>
    </location>
</feature>
<keyword evidence="1 2" id="KW-0193">Cuticle</keyword>
<dbReference type="AlphaFoldDB" id="A0AAR5Q361"/>
<keyword evidence="3" id="KW-0732">Signal</keyword>
<sequence length="185" mass="19605">MFKVILVFASVAFACGLPVASDLGEVPLPISTENAPLVEPATNISIGKDPLSTASVAGPISSEGPKKITTYPAPVPILDQKSDGKADGTYNWSFESGDGTKAEQAAEVKTVKVSGEAEDTKVAVEDVKGSYSYVDPEGKTHSRQYVANEYGFFIKGDDIFPEIASHLAYIETHPQPISAVGRKTQ</sequence>
<evidence type="ECO:0000313" key="5">
    <source>
        <dbReference type="Proteomes" id="UP000019118"/>
    </source>
</evidence>